<dbReference type="PANTHER" id="PTHR10584">
    <property type="entry name" value="SUGAR KINASE"/>
    <property type="match status" value="1"/>
</dbReference>
<keyword evidence="6" id="KW-1185">Reference proteome</keyword>
<comment type="caution">
    <text evidence="5">The sequence shown here is derived from an EMBL/GenBank/DDBJ whole genome shotgun (WGS) entry which is preliminary data.</text>
</comment>
<dbReference type="Gene3D" id="1.10.10.10">
    <property type="entry name" value="Winged helix-like DNA-binding domain superfamily/Winged helix DNA-binding domain"/>
    <property type="match status" value="1"/>
</dbReference>
<evidence type="ECO:0000259" key="4">
    <source>
        <dbReference type="Pfam" id="PF00294"/>
    </source>
</evidence>
<dbReference type="CDD" id="cd01941">
    <property type="entry name" value="YeiC_kinase_like"/>
    <property type="match status" value="1"/>
</dbReference>
<keyword evidence="1" id="KW-0808">Transferase</keyword>
<gene>
    <name evidence="5" type="ORF">H9655_16040</name>
</gene>
<evidence type="ECO:0000313" key="6">
    <source>
        <dbReference type="Proteomes" id="UP000657931"/>
    </source>
</evidence>
<evidence type="ECO:0000313" key="5">
    <source>
        <dbReference type="EMBL" id="MBD7938546.1"/>
    </source>
</evidence>
<dbReference type="InterPro" id="IPR036388">
    <property type="entry name" value="WH-like_DNA-bd_sf"/>
</dbReference>
<evidence type="ECO:0000256" key="2">
    <source>
        <dbReference type="ARBA" id="ARBA00022777"/>
    </source>
</evidence>
<dbReference type="Pfam" id="PF00294">
    <property type="entry name" value="PfkB"/>
    <property type="match status" value="1"/>
</dbReference>
<proteinExistence type="predicted"/>
<name>A0ABR8QSM4_9BACI</name>
<dbReference type="PANTHER" id="PTHR10584:SF166">
    <property type="entry name" value="RIBOKINASE"/>
    <property type="match status" value="1"/>
</dbReference>
<dbReference type="RefSeq" id="WP_191815854.1">
    <property type="nucleotide sequence ID" value="NZ_JACSQT010000008.1"/>
</dbReference>
<dbReference type="SUPFAM" id="SSF46785">
    <property type="entry name" value="Winged helix' DNA-binding domain"/>
    <property type="match status" value="1"/>
</dbReference>
<keyword evidence="2" id="KW-0418">Kinase</keyword>
<dbReference type="InterPro" id="IPR002173">
    <property type="entry name" value="Carboh/pur_kinase_PfkB_CS"/>
</dbReference>
<feature type="domain" description="Carbohydrate kinase PfkB" evidence="4">
    <location>
        <begin position="60"/>
        <end position="349"/>
    </location>
</feature>
<dbReference type="PROSITE" id="PS00584">
    <property type="entry name" value="PFKB_KINASES_2"/>
    <property type="match status" value="1"/>
</dbReference>
<reference evidence="5 6" key="1">
    <citation type="submission" date="2020-08" db="EMBL/GenBank/DDBJ databases">
        <title>A Genomic Blueprint of the Chicken Gut Microbiome.</title>
        <authorList>
            <person name="Gilroy R."/>
            <person name="Ravi A."/>
            <person name="Getino M."/>
            <person name="Pursley I."/>
            <person name="Horton D.L."/>
            <person name="Alikhan N.-F."/>
            <person name="Baker D."/>
            <person name="Gharbi K."/>
            <person name="Hall N."/>
            <person name="Watson M."/>
            <person name="Adriaenssens E.M."/>
            <person name="Foster-Nyarko E."/>
            <person name="Jarju S."/>
            <person name="Secka A."/>
            <person name="Antonio M."/>
            <person name="Oren A."/>
            <person name="Chaudhuri R."/>
            <person name="La Ragione R.M."/>
            <person name="Hildebrand F."/>
            <person name="Pallen M.J."/>
        </authorList>
    </citation>
    <scope>NUCLEOTIDE SEQUENCE [LARGE SCALE GENOMIC DNA]</scope>
    <source>
        <strain evidence="5 6">Sa5YUA1</strain>
    </source>
</reference>
<evidence type="ECO:0000256" key="3">
    <source>
        <dbReference type="ARBA" id="ARBA00023125"/>
    </source>
</evidence>
<dbReference type="InterPro" id="IPR011991">
    <property type="entry name" value="ArsR-like_HTH"/>
</dbReference>
<accession>A0ABR8QSM4</accession>
<keyword evidence="3" id="KW-0238">DNA-binding</keyword>
<dbReference type="SUPFAM" id="SSF53613">
    <property type="entry name" value="Ribokinase-like"/>
    <property type="match status" value="1"/>
</dbReference>
<dbReference type="InterPro" id="IPR036390">
    <property type="entry name" value="WH_DNA-bd_sf"/>
</dbReference>
<dbReference type="Pfam" id="PF13412">
    <property type="entry name" value="HTH_24"/>
    <property type="match status" value="1"/>
</dbReference>
<organism evidence="5 6">
    <name type="scientific">Cytobacillus stercorigallinarum</name>
    <dbReference type="NCBI Taxonomy" id="2762240"/>
    <lineage>
        <taxon>Bacteria</taxon>
        <taxon>Bacillati</taxon>
        <taxon>Bacillota</taxon>
        <taxon>Bacilli</taxon>
        <taxon>Bacillales</taxon>
        <taxon>Bacillaceae</taxon>
        <taxon>Cytobacillus</taxon>
    </lineage>
</organism>
<dbReference type="Proteomes" id="UP000657931">
    <property type="component" value="Unassembled WGS sequence"/>
</dbReference>
<dbReference type="Gene3D" id="3.40.1190.20">
    <property type="match status" value="1"/>
</dbReference>
<evidence type="ECO:0000256" key="1">
    <source>
        <dbReference type="ARBA" id="ARBA00022679"/>
    </source>
</evidence>
<sequence>MNEKEQQILDFIKENPYISQSELAESLNISRSTVAGYISSLSKNGYISGRAYILPKQDPILCVGAANIDRKLHADDRLDEGTSNPVKTEQTGGGVARNIAENLARLEMSVSLLAAIGEDHEGMWLLDRLKPLVDTTPSIIIPTCRTGTYTAVLDKEGEMKIALSDMGINDILDVEIIESRWRYFTSASMVVLDTNFPNVILTRVIEKCKQFNTPLSITTVSTSKIKRLPDQLLGVSFLIANKDEASLLSGVKLTSEGDYFKACEMILAKGVQRVVITRGENGLVFATQDGEAGAIMPPYVHVVDVTGAGDALAAGIIYAHQKGMHIEDACKIGMICASVTLTSKETVHPQLNPKRLQQAFKEYF</sequence>
<dbReference type="EMBL" id="JACSQT010000008">
    <property type="protein sequence ID" value="MBD7938546.1"/>
    <property type="molecule type" value="Genomic_DNA"/>
</dbReference>
<protein>
    <submittedName>
        <fullName evidence="5">Winged helix-turn-helix transcriptional regulator</fullName>
    </submittedName>
</protein>
<dbReference type="CDD" id="cd00090">
    <property type="entry name" value="HTH_ARSR"/>
    <property type="match status" value="1"/>
</dbReference>
<dbReference type="InterPro" id="IPR011611">
    <property type="entry name" value="PfkB_dom"/>
</dbReference>
<dbReference type="InterPro" id="IPR029056">
    <property type="entry name" value="Ribokinase-like"/>
</dbReference>